<sequence>MDHTTRPRRRVLRTAAAAATASTALLAGCADDEEETDEAEAEEGTGNGQEADDEENGDDDDVAHDDDGDLGEDEEGDDASEDDEQEVTEADSWEDVEEILLATDGDVWVGEAPSVIENEENPTLELTAGDEYDIGYVNRDADSHGLAIWGDGDEEREATDVTEEEDTQQWLTVEADEELTEYRCPVHPETMTGEFEIDE</sequence>
<dbReference type="InterPro" id="IPR006311">
    <property type="entry name" value="TAT_signal"/>
</dbReference>
<keyword evidence="3" id="KW-1185">Reference proteome</keyword>
<feature type="compositionally biased region" description="Acidic residues" evidence="1">
    <location>
        <begin position="50"/>
        <end position="95"/>
    </location>
</feature>
<dbReference type="Proteomes" id="UP000010878">
    <property type="component" value="Chromosome"/>
</dbReference>
<accession>L0JZ94</accession>
<name>L0JZ94_9EURY</name>
<feature type="compositionally biased region" description="Basic residues" evidence="1">
    <location>
        <begin position="1"/>
        <end position="12"/>
    </location>
</feature>
<organism evidence="2 3">
    <name type="scientific">Natronococcus occultus SP4</name>
    <dbReference type="NCBI Taxonomy" id="694430"/>
    <lineage>
        <taxon>Archaea</taxon>
        <taxon>Methanobacteriati</taxon>
        <taxon>Methanobacteriota</taxon>
        <taxon>Stenosarchaea group</taxon>
        <taxon>Halobacteria</taxon>
        <taxon>Halobacteriales</taxon>
        <taxon>Natrialbaceae</taxon>
        <taxon>Natronococcus</taxon>
    </lineage>
</organism>
<dbReference type="RefSeq" id="WP_015321524.1">
    <property type="nucleotide sequence ID" value="NC_019974.1"/>
</dbReference>
<reference evidence="2 3" key="1">
    <citation type="submission" date="2012-11" db="EMBL/GenBank/DDBJ databases">
        <title>FINISHED of Natronococcus occultus SP4, DSM 3396.</title>
        <authorList>
            <consortium name="DOE Joint Genome Institute"/>
            <person name="Eisen J."/>
            <person name="Huntemann M."/>
            <person name="Wei C.-L."/>
            <person name="Han J."/>
            <person name="Detter J.C."/>
            <person name="Han C."/>
            <person name="Tapia R."/>
            <person name="Chen A."/>
            <person name="Kyrpides N."/>
            <person name="Mavromatis K."/>
            <person name="Markowitz V."/>
            <person name="Szeto E."/>
            <person name="Ivanova N."/>
            <person name="Mikhailova N."/>
            <person name="Ovchinnikova G."/>
            <person name="Pagani I."/>
            <person name="Pati A."/>
            <person name="Goodwin L."/>
            <person name="Nordberg H.P."/>
            <person name="Cantor M.N."/>
            <person name="Hua S.X."/>
            <person name="Woyke T."/>
            <person name="Eisen J."/>
            <person name="Klenk H.-P."/>
            <person name="Klenk H.-P."/>
        </authorList>
    </citation>
    <scope>NUCLEOTIDE SEQUENCE [LARGE SCALE GENOMIC DNA]</scope>
    <source>
        <strain evidence="2 3">SP4</strain>
    </source>
</reference>
<dbReference type="eggNOG" id="arCOG11135">
    <property type="taxonomic scope" value="Archaea"/>
</dbReference>
<feature type="region of interest" description="Disordered" evidence="1">
    <location>
        <begin position="1"/>
        <end position="95"/>
    </location>
</feature>
<evidence type="ECO:0000313" key="2">
    <source>
        <dbReference type="EMBL" id="AGB38081.1"/>
    </source>
</evidence>
<evidence type="ECO:0000313" key="3">
    <source>
        <dbReference type="Proteomes" id="UP000010878"/>
    </source>
</evidence>
<dbReference type="HOGENOM" id="CLU_089860_1_0_2"/>
<dbReference type="OrthoDB" id="265568at2157"/>
<dbReference type="PROSITE" id="PS51318">
    <property type="entry name" value="TAT"/>
    <property type="match status" value="1"/>
</dbReference>
<evidence type="ECO:0008006" key="4">
    <source>
        <dbReference type="Google" id="ProtNLM"/>
    </source>
</evidence>
<gene>
    <name evidence="2" type="ORF">Natoc_2305</name>
</gene>
<feature type="compositionally biased region" description="Acidic residues" evidence="1">
    <location>
        <begin position="30"/>
        <end position="43"/>
    </location>
</feature>
<dbReference type="InterPro" id="IPR008972">
    <property type="entry name" value="Cupredoxin"/>
</dbReference>
<dbReference type="PROSITE" id="PS51257">
    <property type="entry name" value="PROKAR_LIPOPROTEIN"/>
    <property type="match status" value="1"/>
</dbReference>
<dbReference type="AlphaFoldDB" id="L0JZ94"/>
<dbReference type="GeneID" id="14403989"/>
<proteinExistence type="predicted"/>
<feature type="compositionally biased region" description="Low complexity" evidence="1">
    <location>
        <begin position="13"/>
        <end position="27"/>
    </location>
</feature>
<dbReference type="KEGG" id="nou:Natoc_2305"/>
<dbReference type="Gene3D" id="2.60.40.420">
    <property type="entry name" value="Cupredoxins - blue copper proteins"/>
    <property type="match status" value="1"/>
</dbReference>
<protein>
    <recommendedName>
        <fullName evidence="4">Copper binding protein, plastocyanin/azurin family</fullName>
    </recommendedName>
</protein>
<evidence type="ECO:0000256" key="1">
    <source>
        <dbReference type="SAM" id="MobiDB-lite"/>
    </source>
</evidence>
<dbReference type="STRING" id="694430.Natoc_2305"/>
<dbReference type="EMBL" id="CP003929">
    <property type="protein sequence ID" value="AGB38081.1"/>
    <property type="molecule type" value="Genomic_DNA"/>
</dbReference>